<evidence type="ECO:0000256" key="3">
    <source>
        <dbReference type="ARBA" id="ARBA00022741"/>
    </source>
</evidence>
<evidence type="ECO:0000256" key="4">
    <source>
        <dbReference type="ARBA" id="ARBA00022777"/>
    </source>
</evidence>
<evidence type="ECO:0000256" key="2">
    <source>
        <dbReference type="ARBA" id="ARBA00022679"/>
    </source>
</evidence>
<proteinExistence type="predicted"/>
<dbReference type="GO" id="GO:0005524">
    <property type="term" value="F:ATP binding"/>
    <property type="evidence" value="ECO:0007669"/>
    <property type="project" value="UniProtKB-KW"/>
</dbReference>
<name>A0A371EJU2_MUCPR</name>
<sequence>MLSSFIPVQDKSMTKENIERQLEDQDVPLFDLLTITTATNNFTLNNKIGQGGFGPVYKGKLPDGQQIAVKRLSQSS</sequence>
<comment type="caution">
    <text evidence="7">The sequence shown here is derived from an EMBL/GenBank/DDBJ whole genome shotgun (WGS) entry which is preliminary data.</text>
</comment>
<keyword evidence="1" id="KW-0723">Serine/threonine-protein kinase</keyword>
<keyword evidence="3" id="KW-0547">Nucleotide-binding</keyword>
<feature type="non-terminal residue" evidence="7">
    <location>
        <position position="1"/>
    </location>
</feature>
<dbReference type="EMBL" id="QJKJ01013490">
    <property type="protein sequence ID" value="RDX66320.1"/>
    <property type="molecule type" value="Genomic_DNA"/>
</dbReference>
<dbReference type="OrthoDB" id="1938319at2759"/>
<dbReference type="GO" id="GO:0004674">
    <property type="term" value="F:protein serine/threonine kinase activity"/>
    <property type="evidence" value="ECO:0007669"/>
    <property type="project" value="UniProtKB-KW"/>
</dbReference>
<dbReference type="PANTHER" id="PTHR27002">
    <property type="entry name" value="RECEPTOR-LIKE SERINE/THREONINE-PROTEIN KINASE SD1-8"/>
    <property type="match status" value="1"/>
</dbReference>
<dbReference type="InterPro" id="IPR011009">
    <property type="entry name" value="Kinase-like_dom_sf"/>
</dbReference>
<reference evidence="7" key="1">
    <citation type="submission" date="2018-05" db="EMBL/GenBank/DDBJ databases">
        <title>Draft genome of Mucuna pruriens seed.</title>
        <authorList>
            <person name="Nnadi N.E."/>
            <person name="Vos R."/>
            <person name="Hasami M.H."/>
            <person name="Devisetty U.K."/>
            <person name="Aguiy J.C."/>
        </authorList>
    </citation>
    <scope>NUCLEOTIDE SEQUENCE [LARGE SCALE GENOMIC DNA]</scope>
    <source>
        <strain evidence="7">JCA_2017</strain>
    </source>
</reference>
<keyword evidence="2" id="KW-0808">Transferase</keyword>
<dbReference type="GO" id="GO:0005886">
    <property type="term" value="C:plasma membrane"/>
    <property type="evidence" value="ECO:0007669"/>
    <property type="project" value="TreeGrafter"/>
</dbReference>
<evidence type="ECO:0000259" key="6">
    <source>
        <dbReference type="PROSITE" id="PS50011"/>
    </source>
</evidence>
<organism evidence="7 8">
    <name type="scientific">Mucuna pruriens</name>
    <name type="common">Velvet bean</name>
    <name type="synonym">Dolichos pruriens</name>
    <dbReference type="NCBI Taxonomy" id="157652"/>
    <lineage>
        <taxon>Eukaryota</taxon>
        <taxon>Viridiplantae</taxon>
        <taxon>Streptophyta</taxon>
        <taxon>Embryophyta</taxon>
        <taxon>Tracheophyta</taxon>
        <taxon>Spermatophyta</taxon>
        <taxon>Magnoliopsida</taxon>
        <taxon>eudicotyledons</taxon>
        <taxon>Gunneridae</taxon>
        <taxon>Pentapetalae</taxon>
        <taxon>rosids</taxon>
        <taxon>fabids</taxon>
        <taxon>Fabales</taxon>
        <taxon>Fabaceae</taxon>
        <taxon>Papilionoideae</taxon>
        <taxon>50 kb inversion clade</taxon>
        <taxon>NPAAA clade</taxon>
        <taxon>indigoferoid/millettioid clade</taxon>
        <taxon>Phaseoleae</taxon>
        <taxon>Mucuna</taxon>
    </lineage>
</organism>
<keyword evidence="8" id="KW-1185">Reference proteome</keyword>
<dbReference type="AlphaFoldDB" id="A0A371EJU2"/>
<dbReference type="PROSITE" id="PS50011">
    <property type="entry name" value="PROTEIN_KINASE_DOM"/>
    <property type="match status" value="1"/>
</dbReference>
<evidence type="ECO:0000256" key="5">
    <source>
        <dbReference type="ARBA" id="ARBA00022840"/>
    </source>
</evidence>
<evidence type="ECO:0000256" key="1">
    <source>
        <dbReference type="ARBA" id="ARBA00022527"/>
    </source>
</evidence>
<dbReference type="Proteomes" id="UP000257109">
    <property type="component" value="Unassembled WGS sequence"/>
</dbReference>
<keyword evidence="5" id="KW-0067">ATP-binding</keyword>
<gene>
    <name evidence="7" type="ORF">CR513_54925</name>
</gene>
<dbReference type="SUPFAM" id="SSF56112">
    <property type="entry name" value="Protein kinase-like (PK-like)"/>
    <property type="match status" value="1"/>
</dbReference>
<dbReference type="InterPro" id="IPR000719">
    <property type="entry name" value="Prot_kinase_dom"/>
</dbReference>
<dbReference type="GO" id="GO:0030246">
    <property type="term" value="F:carbohydrate binding"/>
    <property type="evidence" value="ECO:0007669"/>
    <property type="project" value="UniProtKB-KW"/>
</dbReference>
<evidence type="ECO:0000313" key="7">
    <source>
        <dbReference type="EMBL" id="RDX66320.1"/>
    </source>
</evidence>
<protein>
    <submittedName>
        <fullName evidence="7">G-type lectin S-receptor-like serine/threonine-protein kinase</fullName>
    </submittedName>
</protein>
<keyword evidence="4" id="KW-0418">Kinase</keyword>
<evidence type="ECO:0000313" key="8">
    <source>
        <dbReference type="Proteomes" id="UP000257109"/>
    </source>
</evidence>
<dbReference type="PANTHER" id="PTHR27002:SF930">
    <property type="entry name" value="RECEPTOR-LIKE SERINE_THREONINE-PROTEIN KINASE"/>
    <property type="match status" value="1"/>
</dbReference>
<feature type="domain" description="Protein kinase" evidence="6">
    <location>
        <begin position="42"/>
        <end position="76"/>
    </location>
</feature>
<dbReference type="Gene3D" id="3.30.200.20">
    <property type="entry name" value="Phosphorylase Kinase, domain 1"/>
    <property type="match status" value="1"/>
</dbReference>
<dbReference type="STRING" id="157652.A0A371EJU2"/>
<accession>A0A371EJU2</accession>